<keyword evidence="6" id="KW-1185">Reference proteome</keyword>
<organism evidence="5 6">
    <name type="scientific">Curvibacter cyanobacteriorum</name>
    <dbReference type="NCBI Taxonomy" id="3026422"/>
    <lineage>
        <taxon>Bacteria</taxon>
        <taxon>Pseudomonadati</taxon>
        <taxon>Pseudomonadota</taxon>
        <taxon>Betaproteobacteria</taxon>
        <taxon>Burkholderiales</taxon>
        <taxon>Comamonadaceae</taxon>
        <taxon>Curvibacter</taxon>
    </lineage>
</organism>
<evidence type="ECO:0000313" key="5">
    <source>
        <dbReference type="EMBL" id="MDD0838397.1"/>
    </source>
</evidence>
<feature type="transmembrane region" description="Helical" evidence="3">
    <location>
        <begin position="122"/>
        <end position="144"/>
    </location>
</feature>
<keyword evidence="3" id="KW-0472">Membrane</keyword>
<dbReference type="RefSeq" id="WP_273950200.1">
    <property type="nucleotide sequence ID" value="NZ_JAQSIP010000003.1"/>
</dbReference>
<evidence type="ECO:0000313" key="6">
    <source>
        <dbReference type="Proteomes" id="UP001528673"/>
    </source>
</evidence>
<feature type="transmembrane region" description="Helical" evidence="3">
    <location>
        <begin position="97"/>
        <end position="116"/>
    </location>
</feature>
<reference evidence="5 6" key="1">
    <citation type="submission" date="2023-02" db="EMBL/GenBank/DDBJ databases">
        <title>Bacterial whole genomic sequence of Curvibacter sp. HBC61.</title>
        <authorList>
            <person name="Le V."/>
            <person name="Ko S.-R."/>
            <person name="Ahn C.-Y."/>
            <person name="Oh H.-M."/>
        </authorList>
    </citation>
    <scope>NUCLEOTIDE SEQUENCE [LARGE SCALE GENOMIC DNA]</scope>
    <source>
        <strain evidence="5 6">HBC61</strain>
    </source>
</reference>
<accession>A0ABT5MX23</accession>
<sequence length="429" mass="45405">MNLLNLQPSTLGLSAVVWALLLAITTYGLGRAAAVNARATRVWAATLLSMAAAFVCWSAGTAGRGWIDFLLGNALAVLCSVLFLNAIWILVGRSIPWGWSVGQFGAGVSGVGWVYFLGAPHGWAVVTIALAILATAMGSIVVLLQHRRIRSSVAGWTLIGVLLLVCVFFVASRLAVLVFGGGALAVRPLADHQVQVISLWLTHLIIGGASLGFLAVLMQQRRDAALARSRLDRVTGVLTQQAFAEQALAHLAHASVYSVLRLEVDHFQRLSEAHGREAGDAVMQQVATQLLRALRDPDVACRWGADSFCVLLPHCDETEVHGVASRICQSVASQDLALPAPVGLAWTQAAPASVALSASVGVATAWVPSEVALVTRQALDALIRRADEALYLAQSMGRNQVQVVHTGAFDASWAEPLQAAGSGALRRVF</sequence>
<feature type="transmembrane region" description="Helical" evidence="3">
    <location>
        <begin position="42"/>
        <end position="60"/>
    </location>
</feature>
<evidence type="ECO:0000259" key="4">
    <source>
        <dbReference type="PROSITE" id="PS50887"/>
    </source>
</evidence>
<gene>
    <name evidence="5" type="ORF">PSQ40_07420</name>
</gene>
<keyword evidence="3" id="KW-0812">Transmembrane</keyword>
<feature type="domain" description="GGDEF" evidence="4">
    <location>
        <begin position="255"/>
        <end position="406"/>
    </location>
</feature>
<dbReference type="PANTHER" id="PTHR45138">
    <property type="entry name" value="REGULATORY COMPONENTS OF SENSORY TRANSDUCTION SYSTEM"/>
    <property type="match status" value="1"/>
</dbReference>
<dbReference type="Pfam" id="PF00990">
    <property type="entry name" value="GGDEF"/>
    <property type="match status" value="1"/>
</dbReference>
<dbReference type="InterPro" id="IPR000160">
    <property type="entry name" value="GGDEF_dom"/>
</dbReference>
<comment type="caution">
    <text evidence="5">The sequence shown here is derived from an EMBL/GenBank/DDBJ whole genome shotgun (WGS) entry which is preliminary data.</text>
</comment>
<protein>
    <recommendedName>
        <fullName evidence="1">diguanylate cyclase</fullName>
        <ecNumber evidence="1">2.7.7.65</ecNumber>
    </recommendedName>
</protein>
<proteinExistence type="predicted"/>
<dbReference type="PANTHER" id="PTHR45138:SF9">
    <property type="entry name" value="DIGUANYLATE CYCLASE DGCM-RELATED"/>
    <property type="match status" value="1"/>
</dbReference>
<dbReference type="NCBIfam" id="TIGR00254">
    <property type="entry name" value="GGDEF"/>
    <property type="match status" value="1"/>
</dbReference>
<dbReference type="EMBL" id="JAQSIP010000003">
    <property type="protein sequence ID" value="MDD0838397.1"/>
    <property type="molecule type" value="Genomic_DNA"/>
</dbReference>
<dbReference type="EC" id="2.7.7.65" evidence="1"/>
<feature type="transmembrane region" description="Helical" evidence="3">
    <location>
        <begin position="197"/>
        <end position="218"/>
    </location>
</feature>
<feature type="transmembrane region" description="Helical" evidence="3">
    <location>
        <begin position="12"/>
        <end position="30"/>
    </location>
</feature>
<dbReference type="InterPro" id="IPR050469">
    <property type="entry name" value="Diguanylate_Cyclase"/>
</dbReference>
<dbReference type="CDD" id="cd01949">
    <property type="entry name" value="GGDEF"/>
    <property type="match status" value="1"/>
</dbReference>
<name>A0ABT5MX23_9BURK</name>
<dbReference type="Gene3D" id="3.30.70.270">
    <property type="match status" value="1"/>
</dbReference>
<keyword evidence="3" id="KW-1133">Transmembrane helix</keyword>
<feature type="transmembrane region" description="Helical" evidence="3">
    <location>
        <begin position="66"/>
        <end position="90"/>
    </location>
</feature>
<feature type="transmembrane region" description="Helical" evidence="3">
    <location>
        <begin position="156"/>
        <end position="185"/>
    </location>
</feature>
<evidence type="ECO:0000256" key="2">
    <source>
        <dbReference type="ARBA" id="ARBA00034247"/>
    </source>
</evidence>
<dbReference type="SUPFAM" id="SSF55073">
    <property type="entry name" value="Nucleotide cyclase"/>
    <property type="match status" value="1"/>
</dbReference>
<dbReference type="Proteomes" id="UP001528673">
    <property type="component" value="Unassembled WGS sequence"/>
</dbReference>
<evidence type="ECO:0000256" key="3">
    <source>
        <dbReference type="SAM" id="Phobius"/>
    </source>
</evidence>
<dbReference type="SMART" id="SM00267">
    <property type="entry name" value="GGDEF"/>
    <property type="match status" value="1"/>
</dbReference>
<evidence type="ECO:0000256" key="1">
    <source>
        <dbReference type="ARBA" id="ARBA00012528"/>
    </source>
</evidence>
<dbReference type="InterPro" id="IPR029787">
    <property type="entry name" value="Nucleotide_cyclase"/>
</dbReference>
<dbReference type="PROSITE" id="PS50887">
    <property type="entry name" value="GGDEF"/>
    <property type="match status" value="1"/>
</dbReference>
<dbReference type="InterPro" id="IPR043128">
    <property type="entry name" value="Rev_trsase/Diguanyl_cyclase"/>
</dbReference>
<comment type="catalytic activity">
    <reaction evidence="2">
        <text>2 GTP = 3',3'-c-di-GMP + 2 diphosphate</text>
        <dbReference type="Rhea" id="RHEA:24898"/>
        <dbReference type="ChEBI" id="CHEBI:33019"/>
        <dbReference type="ChEBI" id="CHEBI:37565"/>
        <dbReference type="ChEBI" id="CHEBI:58805"/>
        <dbReference type="EC" id="2.7.7.65"/>
    </reaction>
</comment>